<feature type="transmembrane region" description="Helical" evidence="1">
    <location>
        <begin position="42"/>
        <end position="64"/>
    </location>
</feature>
<keyword evidence="1" id="KW-1133">Transmembrane helix</keyword>
<name>A0AAV3Z018_9GAST</name>
<organism evidence="2 3">
    <name type="scientific">Plakobranchus ocellatus</name>
    <dbReference type="NCBI Taxonomy" id="259542"/>
    <lineage>
        <taxon>Eukaryota</taxon>
        <taxon>Metazoa</taxon>
        <taxon>Spiralia</taxon>
        <taxon>Lophotrochozoa</taxon>
        <taxon>Mollusca</taxon>
        <taxon>Gastropoda</taxon>
        <taxon>Heterobranchia</taxon>
        <taxon>Euthyneura</taxon>
        <taxon>Panpulmonata</taxon>
        <taxon>Sacoglossa</taxon>
        <taxon>Placobranchoidea</taxon>
        <taxon>Plakobranchidae</taxon>
        <taxon>Plakobranchus</taxon>
    </lineage>
</organism>
<sequence length="133" mass="15179">MRRNNSTVKPTGAQLVPASEVFHWKCENVKIKTIRPHKITGCSFPLCLVFVCPFLTFLFCPGFLCFFDVNTSVIRSSMEYHLNTFSNNILFQTEIRTKQLHVVCAKRQRKHQVCAANLVSQLGSKEKSPCRGK</sequence>
<dbReference type="EMBL" id="BLXT01001860">
    <property type="protein sequence ID" value="GFN88648.1"/>
    <property type="molecule type" value="Genomic_DNA"/>
</dbReference>
<dbReference type="Proteomes" id="UP000735302">
    <property type="component" value="Unassembled WGS sequence"/>
</dbReference>
<protein>
    <submittedName>
        <fullName evidence="2">Uncharacterized protein</fullName>
    </submittedName>
</protein>
<evidence type="ECO:0000313" key="3">
    <source>
        <dbReference type="Proteomes" id="UP000735302"/>
    </source>
</evidence>
<keyword evidence="3" id="KW-1185">Reference proteome</keyword>
<proteinExistence type="predicted"/>
<accession>A0AAV3Z018</accession>
<comment type="caution">
    <text evidence="2">The sequence shown here is derived from an EMBL/GenBank/DDBJ whole genome shotgun (WGS) entry which is preliminary data.</text>
</comment>
<evidence type="ECO:0000313" key="2">
    <source>
        <dbReference type="EMBL" id="GFN88648.1"/>
    </source>
</evidence>
<reference evidence="2 3" key="1">
    <citation type="journal article" date="2021" name="Elife">
        <title>Chloroplast acquisition without the gene transfer in kleptoplastic sea slugs, Plakobranchus ocellatus.</title>
        <authorList>
            <person name="Maeda T."/>
            <person name="Takahashi S."/>
            <person name="Yoshida T."/>
            <person name="Shimamura S."/>
            <person name="Takaki Y."/>
            <person name="Nagai Y."/>
            <person name="Toyoda A."/>
            <person name="Suzuki Y."/>
            <person name="Arimoto A."/>
            <person name="Ishii H."/>
            <person name="Satoh N."/>
            <person name="Nishiyama T."/>
            <person name="Hasebe M."/>
            <person name="Maruyama T."/>
            <person name="Minagawa J."/>
            <person name="Obokata J."/>
            <person name="Shigenobu S."/>
        </authorList>
    </citation>
    <scope>NUCLEOTIDE SEQUENCE [LARGE SCALE GENOMIC DNA]</scope>
</reference>
<keyword evidence="1" id="KW-0472">Membrane</keyword>
<gene>
    <name evidence="2" type="ORF">PoB_001515400</name>
</gene>
<evidence type="ECO:0000256" key="1">
    <source>
        <dbReference type="SAM" id="Phobius"/>
    </source>
</evidence>
<keyword evidence="1" id="KW-0812">Transmembrane</keyword>
<dbReference type="AlphaFoldDB" id="A0AAV3Z018"/>